<dbReference type="InterPro" id="IPR027417">
    <property type="entry name" value="P-loop_NTPase"/>
</dbReference>
<feature type="domain" description="AAA+ ATPase" evidence="4">
    <location>
        <begin position="92"/>
        <end position="224"/>
    </location>
</feature>
<evidence type="ECO:0000256" key="1">
    <source>
        <dbReference type="ARBA" id="ARBA00008059"/>
    </source>
</evidence>
<keyword evidence="3" id="KW-0067">ATP-binding</keyword>
<dbReference type="EMBL" id="CP071709">
    <property type="protein sequence ID" value="QVY61285.1"/>
    <property type="molecule type" value="Genomic_DNA"/>
</dbReference>
<dbReference type="Proteomes" id="UP000679247">
    <property type="component" value="Chromosome"/>
</dbReference>
<dbReference type="InterPro" id="IPR003593">
    <property type="entry name" value="AAA+_ATPase"/>
</dbReference>
<keyword evidence="2" id="KW-0547">Nucleotide-binding</keyword>
<evidence type="ECO:0000313" key="6">
    <source>
        <dbReference type="Proteomes" id="UP000679247"/>
    </source>
</evidence>
<keyword evidence="6" id="KW-1185">Reference proteome</keyword>
<dbReference type="CDD" id="cd00009">
    <property type="entry name" value="AAA"/>
    <property type="match status" value="1"/>
</dbReference>
<comment type="similarity">
    <text evidence="1">Belongs to the IS21/IS1162 putative ATP-binding protein family.</text>
</comment>
<evidence type="ECO:0000313" key="5">
    <source>
        <dbReference type="EMBL" id="QVY61285.1"/>
    </source>
</evidence>
<dbReference type="SMART" id="SM00382">
    <property type="entry name" value="AAA"/>
    <property type="match status" value="1"/>
</dbReference>
<dbReference type="NCBIfam" id="NF038214">
    <property type="entry name" value="IS21_help_AAA"/>
    <property type="match status" value="1"/>
</dbReference>
<evidence type="ECO:0000256" key="3">
    <source>
        <dbReference type="ARBA" id="ARBA00022840"/>
    </source>
</evidence>
<organism evidence="5 6">
    <name type="scientific">Cytobacillus gottheilii</name>
    <dbReference type="NCBI Taxonomy" id="859144"/>
    <lineage>
        <taxon>Bacteria</taxon>
        <taxon>Bacillati</taxon>
        <taxon>Bacillota</taxon>
        <taxon>Bacilli</taxon>
        <taxon>Bacillales</taxon>
        <taxon>Bacillaceae</taxon>
        <taxon>Cytobacillus</taxon>
    </lineage>
</organism>
<dbReference type="PANTHER" id="PTHR30050">
    <property type="entry name" value="CHROMOSOMAL REPLICATION INITIATOR PROTEIN DNAA"/>
    <property type="match status" value="1"/>
</dbReference>
<dbReference type="PANTHER" id="PTHR30050:SF4">
    <property type="entry name" value="ATP-BINDING PROTEIN RV3427C IN INSERTION SEQUENCE-RELATED"/>
    <property type="match status" value="1"/>
</dbReference>
<sequence length="283" mass="33078">MSESIRSMCKSLRLAYVSEIYENIPFDSPVQYLEALFKEEFRLREKAKVQRLIKNAKFLDSKSLSNYEWNERIRFPTHIDKEGLTSLDFIKQKQNVVLIGSPGTGKSHLATGLGRKACEMGYEVRFYRVSLLIEQLEQALKQDKLPSFRKRFEKVDLIILDEMGYLPFSKEGSELLFQLIADWYEQKSLIITSNLEFSQWNRIFIDSRLTAALVDRLIHHAHVLTFNGGSYRLSTHYLRLGKLNRLGGKTLQKVLRSYALFSCKIHVPAIPYIYVWSERVQRQ</sequence>
<dbReference type="InterPro" id="IPR002611">
    <property type="entry name" value="IstB_ATP-bd"/>
</dbReference>
<dbReference type="Pfam" id="PF01695">
    <property type="entry name" value="IstB_IS21"/>
    <property type="match status" value="1"/>
</dbReference>
<dbReference type="PIRSF" id="PIRSF003073">
    <property type="entry name" value="DNAC_TnpB_IstB"/>
    <property type="match status" value="1"/>
</dbReference>
<proteinExistence type="inferred from homology"/>
<protein>
    <submittedName>
        <fullName evidence="5">IS21-like element helper ATPase IstB</fullName>
    </submittedName>
</protein>
<evidence type="ECO:0000256" key="2">
    <source>
        <dbReference type="ARBA" id="ARBA00022741"/>
    </source>
</evidence>
<evidence type="ECO:0000259" key="4">
    <source>
        <dbReference type="SMART" id="SM00382"/>
    </source>
</evidence>
<dbReference type="InterPro" id="IPR047661">
    <property type="entry name" value="IstB"/>
</dbReference>
<accession>A0ABX8FB36</accession>
<dbReference type="SUPFAM" id="SSF52540">
    <property type="entry name" value="P-loop containing nucleoside triphosphate hydrolases"/>
    <property type="match status" value="1"/>
</dbReference>
<dbReference type="Gene3D" id="3.40.50.300">
    <property type="entry name" value="P-loop containing nucleotide triphosphate hydrolases"/>
    <property type="match status" value="1"/>
</dbReference>
<dbReference type="InterPro" id="IPR028350">
    <property type="entry name" value="DNAC/IstB-like"/>
</dbReference>
<name>A0ABX8FB36_9BACI</name>
<reference evidence="5 6" key="1">
    <citation type="submission" date="2021-03" db="EMBL/GenBank/DDBJ databases">
        <title>The first data on the complete genome of the tetrodotoxin-producing bacterium.</title>
        <authorList>
            <person name="Melnikova D.I."/>
            <person name="Nijland R."/>
            <person name="Magarlamov T.Y."/>
        </authorList>
    </citation>
    <scope>NUCLEOTIDE SEQUENCE [LARGE SCALE GENOMIC DNA]</scope>
    <source>
        <strain evidence="5 6">1839</strain>
    </source>
</reference>
<gene>
    <name evidence="5" type="primary">istB</name>
    <name evidence="5" type="ORF">J1899_20405</name>
</gene>